<reference evidence="2 3" key="1">
    <citation type="submission" date="2018-11" db="EMBL/GenBank/DDBJ databases">
        <title>Sequencing the genomes of 1000 actinobacteria strains.</title>
        <authorList>
            <person name="Klenk H.-P."/>
        </authorList>
    </citation>
    <scope>NUCLEOTIDE SEQUENCE [LARGE SCALE GENOMIC DNA]</scope>
    <source>
        <strain evidence="2 3">DSM 44231</strain>
    </source>
</reference>
<protein>
    <recommendedName>
        <fullName evidence="4">2TM domain-containing protein</fullName>
    </recommendedName>
</protein>
<dbReference type="Proteomes" id="UP000268727">
    <property type="component" value="Unassembled WGS sequence"/>
</dbReference>
<evidence type="ECO:0000313" key="2">
    <source>
        <dbReference type="EMBL" id="ROP36226.1"/>
    </source>
</evidence>
<proteinExistence type="predicted"/>
<feature type="transmembrane region" description="Helical" evidence="1">
    <location>
        <begin position="6"/>
        <end position="30"/>
    </location>
</feature>
<sequence>MVEPLVVLIVACEIGFWVVLGAGLLARYVLRMRRLGAVLLACTPLVDVVLLVATVFDLRSGGEASSVHGLAAIYLGVSVAFGHSLMRWADQRVAHRFAGGPPPVKPPKHGLAKVRHEWREWGKFAVAWAIACSVMLLLMYVVGTPERTQALWGQMGSITLVGVIWLLGWPVYHTVTELVKGRRAEEVAEKGE</sequence>
<keyword evidence="3" id="KW-1185">Reference proteome</keyword>
<accession>A0A3N1H1F6</accession>
<organism evidence="2 3">
    <name type="scientific">Saccharothrix texasensis</name>
    <dbReference type="NCBI Taxonomy" id="103734"/>
    <lineage>
        <taxon>Bacteria</taxon>
        <taxon>Bacillati</taxon>
        <taxon>Actinomycetota</taxon>
        <taxon>Actinomycetes</taxon>
        <taxon>Pseudonocardiales</taxon>
        <taxon>Pseudonocardiaceae</taxon>
        <taxon>Saccharothrix</taxon>
    </lineage>
</organism>
<keyword evidence="1" id="KW-1133">Transmembrane helix</keyword>
<gene>
    <name evidence="2" type="ORF">EDD40_1489</name>
</gene>
<dbReference type="EMBL" id="RJKM01000001">
    <property type="protein sequence ID" value="ROP36226.1"/>
    <property type="molecule type" value="Genomic_DNA"/>
</dbReference>
<feature type="transmembrane region" description="Helical" evidence="1">
    <location>
        <begin position="37"/>
        <end position="56"/>
    </location>
</feature>
<comment type="caution">
    <text evidence="2">The sequence shown here is derived from an EMBL/GenBank/DDBJ whole genome shotgun (WGS) entry which is preliminary data.</text>
</comment>
<evidence type="ECO:0000313" key="3">
    <source>
        <dbReference type="Proteomes" id="UP000268727"/>
    </source>
</evidence>
<dbReference type="RefSeq" id="WP_123742248.1">
    <property type="nucleotide sequence ID" value="NZ_RJKM01000001.1"/>
</dbReference>
<feature type="transmembrane region" description="Helical" evidence="1">
    <location>
        <begin position="68"/>
        <end position="86"/>
    </location>
</feature>
<evidence type="ECO:0000256" key="1">
    <source>
        <dbReference type="SAM" id="Phobius"/>
    </source>
</evidence>
<evidence type="ECO:0008006" key="4">
    <source>
        <dbReference type="Google" id="ProtNLM"/>
    </source>
</evidence>
<keyword evidence="1" id="KW-0472">Membrane</keyword>
<dbReference type="AlphaFoldDB" id="A0A3N1H1F6"/>
<keyword evidence="1" id="KW-0812">Transmembrane</keyword>
<feature type="transmembrane region" description="Helical" evidence="1">
    <location>
        <begin position="124"/>
        <end position="143"/>
    </location>
</feature>
<dbReference type="OrthoDB" id="2082317at2"/>
<name>A0A3N1H1F6_9PSEU</name>
<feature type="transmembrane region" description="Helical" evidence="1">
    <location>
        <begin position="149"/>
        <end position="172"/>
    </location>
</feature>